<organism evidence="7">
    <name type="scientific">Timema californicum</name>
    <name type="common">California timema</name>
    <name type="synonym">Walking stick</name>
    <dbReference type="NCBI Taxonomy" id="61474"/>
    <lineage>
        <taxon>Eukaryota</taxon>
        <taxon>Metazoa</taxon>
        <taxon>Ecdysozoa</taxon>
        <taxon>Arthropoda</taxon>
        <taxon>Hexapoda</taxon>
        <taxon>Insecta</taxon>
        <taxon>Pterygota</taxon>
        <taxon>Neoptera</taxon>
        <taxon>Polyneoptera</taxon>
        <taxon>Phasmatodea</taxon>
        <taxon>Timematodea</taxon>
        <taxon>Timematoidea</taxon>
        <taxon>Timematidae</taxon>
        <taxon>Timema</taxon>
    </lineage>
</organism>
<dbReference type="InterPro" id="IPR036179">
    <property type="entry name" value="Ig-like_dom_sf"/>
</dbReference>
<dbReference type="GO" id="GO:0007411">
    <property type="term" value="P:axon guidance"/>
    <property type="evidence" value="ECO:0007669"/>
    <property type="project" value="TreeGrafter"/>
</dbReference>
<keyword evidence="2" id="KW-0221">Differentiation</keyword>
<evidence type="ECO:0000259" key="6">
    <source>
        <dbReference type="PROSITE" id="PS51004"/>
    </source>
</evidence>
<evidence type="ECO:0000256" key="1">
    <source>
        <dbReference type="ARBA" id="ARBA00009492"/>
    </source>
</evidence>
<dbReference type="GO" id="GO:0071526">
    <property type="term" value="P:semaphorin-plexin signaling pathway"/>
    <property type="evidence" value="ECO:0007669"/>
    <property type="project" value="TreeGrafter"/>
</dbReference>
<sequence>MRVSMSTQTSSQAQLVWFACDGDITFQIPAGFTLHGNPYLHITPSHIFTQMWCLLQSNLTHLPRHEFVAGVGLGIAKCPYDPADNSTALWVEHGNPGDLPGLYSGTNAEFTKADTVIFRTDLHNLTTGRREFSFKRTLKYDSKWLDSELRFFAESIYKIPGETRKFYGAFTTSLNGLMGSAICSFDIDDIQAAFKRKFKEQATSSSAWLPVLSSRVPEPRPGQCVNDTETLPDTVLNFIRSHPLMDSAVDHEYGRPAYYKRNILFTHIVVDRLRFNIFSTEIEYLLFYGGTNSGQVYKIVQWQDHNKEPASTLLDILDVTPGEPIRVMELSHQPHKFLYVASDHRVRQVDLVMCNRRYDNCLRCVHDPYCGWDKDTNSCKPYTPGLLQDVSNSTQSVCDSSVVKKKLIVTWGQSVHLGCFLKVPEVLTSQTITWYHYSKEKGRYQILYRPDKYIQTSEHGLVIIAVNEADSGRYDCWLGGALLCSYNITVDAHRCAAPGKSHDYQKVYSDWCHEFEKYKMAMKSWERKQAQCSSRVNDSSNQNTHPNEIFHDSSLV</sequence>
<dbReference type="SMART" id="SM00630">
    <property type="entry name" value="Sema"/>
    <property type="match status" value="1"/>
</dbReference>
<evidence type="ECO:0000259" key="5">
    <source>
        <dbReference type="PROSITE" id="PS50835"/>
    </source>
</evidence>
<gene>
    <name evidence="7" type="ORF">TCMB3V08_LOCUS1976</name>
</gene>
<dbReference type="SUPFAM" id="SSF103575">
    <property type="entry name" value="Plexin repeat"/>
    <property type="match status" value="1"/>
</dbReference>
<dbReference type="AlphaFoldDB" id="A0A7R9P3Y1"/>
<feature type="domain" description="Sema" evidence="6">
    <location>
        <begin position="166"/>
        <end position="351"/>
    </location>
</feature>
<dbReference type="InterPro" id="IPR007110">
    <property type="entry name" value="Ig-like_dom"/>
</dbReference>
<dbReference type="InterPro" id="IPR001627">
    <property type="entry name" value="Semap_dom"/>
</dbReference>
<comment type="caution">
    <text evidence="3">Lacks conserved residue(s) required for the propagation of feature annotation.</text>
</comment>
<comment type="similarity">
    <text evidence="1">Belongs to the semaphorin family.</text>
</comment>
<evidence type="ECO:0000256" key="4">
    <source>
        <dbReference type="SAM" id="MobiDB-lite"/>
    </source>
</evidence>
<dbReference type="PROSITE" id="PS51004">
    <property type="entry name" value="SEMA"/>
    <property type="match status" value="1"/>
</dbReference>
<dbReference type="GO" id="GO:0005886">
    <property type="term" value="C:plasma membrane"/>
    <property type="evidence" value="ECO:0007669"/>
    <property type="project" value="TreeGrafter"/>
</dbReference>
<evidence type="ECO:0000313" key="7">
    <source>
        <dbReference type="EMBL" id="CAD7569232.1"/>
    </source>
</evidence>
<feature type="region of interest" description="Disordered" evidence="4">
    <location>
        <begin position="533"/>
        <end position="556"/>
    </location>
</feature>
<feature type="compositionally biased region" description="Polar residues" evidence="4">
    <location>
        <begin position="533"/>
        <end position="546"/>
    </location>
</feature>
<dbReference type="PROSITE" id="PS50835">
    <property type="entry name" value="IG_LIKE"/>
    <property type="match status" value="1"/>
</dbReference>
<evidence type="ECO:0000256" key="2">
    <source>
        <dbReference type="ARBA" id="ARBA00022782"/>
    </source>
</evidence>
<dbReference type="GO" id="GO:0030335">
    <property type="term" value="P:positive regulation of cell migration"/>
    <property type="evidence" value="ECO:0007669"/>
    <property type="project" value="TreeGrafter"/>
</dbReference>
<feature type="domain" description="Ig-like" evidence="5">
    <location>
        <begin position="384"/>
        <end position="476"/>
    </location>
</feature>
<evidence type="ECO:0000256" key="3">
    <source>
        <dbReference type="PROSITE-ProRule" id="PRU00352"/>
    </source>
</evidence>
<dbReference type="Gene3D" id="2.130.10.10">
    <property type="entry name" value="YVTN repeat-like/Quinoprotein amine dehydrogenase"/>
    <property type="match status" value="2"/>
</dbReference>
<dbReference type="Gene3D" id="2.60.40.10">
    <property type="entry name" value="Immunoglobulins"/>
    <property type="match status" value="1"/>
</dbReference>
<dbReference type="SUPFAM" id="SSF101912">
    <property type="entry name" value="Sema domain"/>
    <property type="match status" value="1"/>
</dbReference>
<dbReference type="InterPro" id="IPR027231">
    <property type="entry name" value="Semaphorin"/>
</dbReference>
<reference evidence="7" key="1">
    <citation type="submission" date="2020-11" db="EMBL/GenBank/DDBJ databases">
        <authorList>
            <person name="Tran Van P."/>
        </authorList>
    </citation>
    <scope>NUCLEOTIDE SEQUENCE</scope>
</reference>
<dbReference type="InterPro" id="IPR013783">
    <property type="entry name" value="Ig-like_fold"/>
</dbReference>
<dbReference type="GO" id="GO:0030215">
    <property type="term" value="F:semaphorin receptor binding"/>
    <property type="evidence" value="ECO:0007669"/>
    <property type="project" value="InterPro"/>
</dbReference>
<dbReference type="SUPFAM" id="SSF48726">
    <property type="entry name" value="Immunoglobulin"/>
    <property type="match status" value="1"/>
</dbReference>
<accession>A0A7R9P3Y1</accession>
<dbReference type="PROSITE" id="PS51257">
    <property type="entry name" value="PROKAR_LIPOPROTEIN"/>
    <property type="match status" value="1"/>
</dbReference>
<dbReference type="InterPro" id="IPR015943">
    <property type="entry name" value="WD40/YVTN_repeat-like_dom_sf"/>
</dbReference>
<protein>
    <submittedName>
        <fullName evidence="7">(California timema) hypothetical protein</fullName>
    </submittedName>
</protein>
<dbReference type="PANTHER" id="PTHR11036:SF90">
    <property type="entry name" value="SEMAPHORIN 2B, ISOFORM D-RELATED"/>
    <property type="match status" value="1"/>
</dbReference>
<name>A0A7R9P3Y1_TIMCA</name>
<dbReference type="PANTHER" id="PTHR11036">
    <property type="entry name" value="SEMAPHORIN"/>
    <property type="match status" value="1"/>
</dbReference>
<dbReference type="Pfam" id="PF01403">
    <property type="entry name" value="Sema"/>
    <property type="match status" value="1"/>
</dbReference>
<dbReference type="EMBL" id="OE179603">
    <property type="protein sequence ID" value="CAD7569232.1"/>
    <property type="molecule type" value="Genomic_DNA"/>
</dbReference>
<proteinExistence type="inferred from homology"/>
<dbReference type="Gene3D" id="3.30.1680.10">
    <property type="entry name" value="ligand-binding face of the semaphorins, domain 2"/>
    <property type="match status" value="1"/>
</dbReference>
<dbReference type="InterPro" id="IPR036352">
    <property type="entry name" value="Semap_dom_sf"/>
</dbReference>
<dbReference type="GO" id="GO:0045499">
    <property type="term" value="F:chemorepellent activity"/>
    <property type="evidence" value="ECO:0007669"/>
    <property type="project" value="TreeGrafter"/>
</dbReference>